<dbReference type="NCBIfam" id="TIGR02978">
    <property type="entry name" value="phageshock_pspC"/>
    <property type="match status" value="1"/>
</dbReference>
<name>A0A1N6FI86_9SPHN</name>
<dbReference type="STRING" id="1123272.SAMN02745824_2405"/>
<feature type="domain" description="Phage shock protein PspC N-terminal" evidence="2">
    <location>
        <begin position="7"/>
        <end position="59"/>
    </location>
</feature>
<dbReference type="InterPro" id="IPR014320">
    <property type="entry name" value="Phageshock_PspC"/>
</dbReference>
<proteinExistence type="predicted"/>
<dbReference type="AlphaFoldDB" id="A0A1N6FI86"/>
<keyword evidence="1" id="KW-0472">Membrane</keyword>
<dbReference type="EMBL" id="FSQW01000002">
    <property type="protein sequence ID" value="SIN94964.1"/>
    <property type="molecule type" value="Genomic_DNA"/>
</dbReference>
<keyword evidence="1" id="KW-1133">Transmembrane helix</keyword>
<dbReference type="Pfam" id="PF04024">
    <property type="entry name" value="PspC"/>
    <property type="match status" value="1"/>
</dbReference>
<reference evidence="4" key="1">
    <citation type="submission" date="2016-11" db="EMBL/GenBank/DDBJ databases">
        <authorList>
            <person name="Varghese N."/>
            <person name="Submissions S."/>
        </authorList>
    </citation>
    <scope>NUCLEOTIDE SEQUENCE [LARGE SCALE GENOMIC DNA]</scope>
    <source>
        <strain evidence="4">DSM 22363</strain>
    </source>
</reference>
<evidence type="ECO:0000256" key="1">
    <source>
        <dbReference type="SAM" id="Phobius"/>
    </source>
</evidence>
<accession>A0A1N6FI86</accession>
<sequence>MTSTRTKFYLDKQRAKWSGVCAGIADYTGINVVWVRLAAIIATVTFAFPWTLVAYWIAAKSADPKPIELYGDRENQQFWQGVRQSPRRTVRDVKSRFREIDRRLADMELYYTSSNTQLSNEIEKLR</sequence>
<keyword evidence="1" id="KW-0812">Transmembrane</keyword>
<dbReference type="InterPro" id="IPR007168">
    <property type="entry name" value="Phageshock_PspC_N"/>
</dbReference>
<dbReference type="OrthoDB" id="7359894at2"/>
<dbReference type="RefSeq" id="WP_074205436.1">
    <property type="nucleotide sequence ID" value="NZ_FSQW01000002.1"/>
</dbReference>
<protein>
    <submittedName>
        <fullName evidence="3">Phage shock protein C (PspC) family protein</fullName>
    </submittedName>
</protein>
<evidence type="ECO:0000259" key="2">
    <source>
        <dbReference type="Pfam" id="PF04024"/>
    </source>
</evidence>
<keyword evidence="4" id="KW-1185">Reference proteome</keyword>
<organism evidence="3 4">
    <name type="scientific">Parasphingorhabdus marina DSM 22363</name>
    <dbReference type="NCBI Taxonomy" id="1123272"/>
    <lineage>
        <taxon>Bacteria</taxon>
        <taxon>Pseudomonadati</taxon>
        <taxon>Pseudomonadota</taxon>
        <taxon>Alphaproteobacteria</taxon>
        <taxon>Sphingomonadales</taxon>
        <taxon>Sphingomonadaceae</taxon>
        <taxon>Parasphingorhabdus</taxon>
    </lineage>
</organism>
<evidence type="ECO:0000313" key="3">
    <source>
        <dbReference type="EMBL" id="SIN94964.1"/>
    </source>
</evidence>
<gene>
    <name evidence="3" type="ORF">SAMN02745824_2405</name>
</gene>
<feature type="transmembrane region" description="Helical" evidence="1">
    <location>
        <begin position="33"/>
        <end position="58"/>
    </location>
</feature>
<dbReference type="Proteomes" id="UP000185192">
    <property type="component" value="Unassembled WGS sequence"/>
</dbReference>
<evidence type="ECO:0000313" key="4">
    <source>
        <dbReference type="Proteomes" id="UP000185192"/>
    </source>
</evidence>